<keyword evidence="3" id="KW-1185">Reference proteome</keyword>
<sequence>MRMFLKTNRMQNLCSQFPKKGVPIRAKITGQVVSTQDQVVSTLETALRKPSQQGVDTGSSSVDTGLSRVDTGSSRVDTRDLLRKLSGQFGTVSTLDQVVSTLEAFSEHILG</sequence>
<feature type="compositionally biased region" description="Polar residues" evidence="1">
    <location>
        <begin position="50"/>
        <end position="74"/>
    </location>
</feature>
<evidence type="ECO:0000313" key="2">
    <source>
        <dbReference type="EMBL" id="MQL95069.1"/>
    </source>
</evidence>
<proteinExistence type="predicted"/>
<dbReference type="EMBL" id="NMUH01001748">
    <property type="protein sequence ID" value="MQL95069.1"/>
    <property type="molecule type" value="Genomic_DNA"/>
</dbReference>
<dbReference type="AlphaFoldDB" id="A0A843VV61"/>
<feature type="region of interest" description="Disordered" evidence="1">
    <location>
        <begin position="45"/>
        <end position="74"/>
    </location>
</feature>
<accession>A0A843VV61</accession>
<reference evidence="2" key="1">
    <citation type="submission" date="2017-07" db="EMBL/GenBank/DDBJ databases">
        <title>Taro Niue Genome Assembly and Annotation.</title>
        <authorList>
            <person name="Atibalentja N."/>
            <person name="Keating K."/>
            <person name="Fields C.J."/>
        </authorList>
    </citation>
    <scope>NUCLEOTIDE SEQUENCE</scope>
    <source>
        <strain evidence="2">Niue_2</strain>
        <tissue evidence="2">Leaf</tissue>
    </source>
</reference>
<gene>
    <name evidence="2" type="ORF">Taro_027732</name>
</gene>
<name>A0A843VV61_COLES</name>
<evidence type="ECO:0000256" key="1">
    <source>
        <dbReference type="SAM" id="MobiDB-lite"/>
    </source>
</evidence>
<evidence type="ECO:0000313" key="3">
    <source>
        <dbReference type="Proteomes" id="UP000652761"/>
    </source>
</evidence>
<comment type="caution">
    <text evidence="2">The sequence shown here is derived from an EMBL/GenBank/DDBJ whole genome shotgun (WGS) entry which is preliminary data.</text>
</comment>
<protein>
    <submittedName>
        <fullName evidence="2">Uncharacterized protein</fullName>
    </submittedName>
</protein>
<dbReference type="Proteomes" id="UP000652761">
    <property type="component" value="Unassembled WGS sequence"/>
</dbReference>
<organism evidence="2 3">
    <name type="scientific">Colocasia esculenta</name>
    <name type="common">Wild taro</name>
    <name type="synonym">Arum esculentum</name>
    <dbReference type="NCBI Taxonomy" id="4460"/>
    <lineage>
        <taxon>Eukaryota</taxon>
        <taxon>Viridiplantae</taxon>
        <taxon>Streptophyta</taxon>
        <taxon>Embryophyta</taxon>
        <taxon>Tracheophyta</taxon>
        <taxon>Spermatophyta</taxon>
        <taxon>Magnoliopsida</taxon>
        <taxon>Liliopsida</taxon>
        <taxon>Araceae</taxon>
        <taxon>Aroideae</taxon>
        <taxon>Colocasieae</taxon>
        <taxon>Colocasia</taxon>
    </lineage>
</organism>